<dbReference type="SUPFAM" id="SSF46689">
    <property type="entry name" value="Homeodomain-like"/>
    <property type="match status" value="1"/>
</dbReference>
<proteinExistence type="predicted"/>
<protein>
    <submittedName>
        <fullName evidence="6">TetR/AcrR family transcriptional regulator</fullName>
    </submittedName>
</protein>
<dbReference type="GO" id="GO:0000976">
    <property type="term" value="F:transcription cis-regulatory region binding"/>
    <property type="evidence" value="ECO:0007669"/>
    <property type="project" value="TreeGrafter"/>
</dbReference>
<keyword evidence="3" id="KW-0804">Transcription</keyword>
<dbReference type="GO" id="GO:0003700">
    <property type="term" value="F:DNA-binding transcription factor activity"/>
    <property type="evidence" value="ECO:0007669"/>
    <property type="project" value="TreeGrafter"/>
</dbReference>
<dbReference type="AlphaFoldDB" id="A0AAP4F9C4"/>
<reference evidence="6" key="1">
    <citation type="submission" date="2023-05" db="EMBL/GenBank/DDBJ databases">
        <title>Metabolic capabilities are highly conserved among human nasal-associated Corynebacterium species in pangenomic analyses.</title>
        <authorList>
            <person name="Tran T.H."/>
            <person name="Roberts A.Q."/>
            <person name="Escapa I.F."/>
            <person name="Gao W."/>
            <person name="Conlan S."/>
            <person name="Kong H."/>
            <person name="Segre J.A."/>
            <person name="Kelly M.S."/>
            <person name="Lemon K.P."/>
        </authorList>
    </citation>
    <scope>NUCLEOTIDE SEQUENCE</scope>
    <source>
        <strain evidence="6">KPL2618</strain>
    </source>
</reference>
<dbReference type="InterPro" id="IPR036271">
    <property type="entry name" value="Tet_transcr_reg_TetR-rel_C_sf"/>
</dbReference>
<name>A0AAP4F9C4_9CORY</name>
<evidence type="ECO:0000259" key="5">
    <source>
        <dbReference type="PROSITE" id="PS50977"/>
    </source>
</evidence>
<sequence>MAQTPRERAREQTMTRIIELGRQQLASGGVEALNLRAIARELGIVPSGIYRYVPDRASLITLLIVDAFDSLDGAVVRRDDPSAQPRERFIGLVGAMRQWALEFPQRWGLIYGTPIVGYQAPAAETIAAGTKVSRRLAALLEQSTVASLGQRSRQLDADMEAAAKDMGSELSADAMEMALEAWVRIIGLINAEVFGYLGRDTLSEFAEFHARAVSRLADELGL</sequence>
<keyword evidence="1" id="KW-0805">Transcription regulation</keyword>
<dbReference type="InterPro" id="IPR001647">
    <property type="entry name" value="HTH_TetR"/>
</dbReference>
<dbReference type="InterPro" id="IPR050109">
    <property type="entry name" value="HTH-type_TetR-like_transc_reg"/>
</dbReference>
<organism evidence="6 7">
    <name type="scientific">Corynebacterium accolens</name>
    <dbReference type="NCBI Taxonomy" id="38284"/>
    <lineage>
        <taxon>Bacteria</taxon>
        <taxon>Bacillati</taxon>
        <taxon>Actinomycetota</taxon>
        <taxon>Actinomycetes</taxon>
        <taxon>Mycobacteriales</taxon>
        <taxon>Corynebacteriaceae</taxon>
        <taxon>Corynebacterium</taxon>
    </lineage>
</organism>
<dbReference type="PANTHER" id="PTHR30055">
    <property type="entry name" value="HTH-TYPE TRANSCRIPTIONAL REGULATOR RUTR"/>
    <property type="match status" value="1"/>
</dbReference>
<gene>
    <name evidence="6" type="ORF">QPX58_02295</name>
</gene>
<feature type="DNA-binding region" description="H-T-H motif" evidence="4">
    <location>
        <begin position="34"/>
        <end position="53"/>
    </location>
</feature>
<evidence type="ECO:0000313" key="7">
    <source>
        <dbReference type="Proteomes" id="UP001230317"/>
    </source>
</evidence>
<evidence type="ECO:0000256" key="3">
    <source>
        <dbReference type="ARBA" id="ARBA00023163"/>
    </source>
</evidence>
<dbReference type="InterPro" id="IPR025996">
    <property type="entry name" value="MT1864/Rv1816-like_C"/>
</dbReference>
<evidence type="ECO:0000256" key="4">
    <source>
        <dbReference type="PROSITE-ProRule" id="PRU00335"/>
    </source>
</evidence>
<dbReference type="Gene3D" id="1.10.357.10">
    <property type="entry name" value="Tetracycline Repressor, domain 2"/>
    <property type="match status" value="1"/>
</dbReference>
<dbReference type="Pfam" id="PF13305">
    <property type="entry name" value="TetR_C_33"/>
    <property type="match status" value="1"/>
</dbReference>
<evidence type="ECO:0000256" key="2">
    <source>
        <dbReference type="ARBA" id="ARBA00023125"/>
    </source>
</evidence>
<dbReference type="InterPro" id="IPR009057">
    <property type="entry name" value="Homeodomain-like_sf"/>
</dbReference>
<dbReference type="EMBL" id="JASNVU010000002">
    <property type="protein sequence ID" value="MDK4334250.1"/>
    <property type="molecule type" value="Genomic_DNA"/>
</dbReference>
<evidence type="ECO:0000256" key="1">
    <source>
        <dbReference type="ARBA" id="ARBA00023015"/>
    </source>
</evidence>
<dbReference type="PANTHER" id="PTHR30055:SF243">
    <property type="entry name" value="HTH-TYPE TRANSCRIPTIONAL REGULATOR RV1816"/>
    <property type="match status" value="1"/>
</dbReference>
<evidence type="ECO:0000313" key="6">
    <source>
        <dbReference type="EMBL" id="MDK4334250.1"/>
    </source>
</evidence>
<keyword evidence="2 4" id="KW-0238">DNA-binding</keyword>
<dbReference type="RefSeq" id="WP_023017606.1">
    <property type="nucleotide sequence ID" value="NZ_CP100375.1"/>
</dbReference>
<dbReference type="Proteomes" id="UP001230317">
    <property type="component" value="Unassembled WGS sequence"/>
</dbReference>
<accession>A0AAP4F9C4</accession>
<dbReference type="SUPFAM" id="SSF48498">
    <property type="entry name" value="Tetracyclin repressor-like, C-terminal domain"/>
    <property type="match status" value="1"/>
</dbReference>
<comment type="caution">
    <text evidence="6">The sequence shown here is derived from an EMBL/GenBank/DDBJ whole genome shotgun (WGS) entry which is preliminary data.</text>
</comment>
<dbReference type="PROSITE" id="PS50977">
    <property type="entry name" value="HTH_TETR_2"/>
    <property type="match status" value="1"/>
</dbReference>
<feature type="domain" description="HTH tetR-type" evidence="5">
    <location>
        <begin position="11"/>
        <end position="71"/>
    </location>
</feature>
<dbReference type="Pfam" id="PF00440">
    <property type="entry name" value="TetR_N"/>
    <property type="match status" value="1"/>
</dbReference>